<dbReference type="GO" id="GO:0016020">
    <property type="term" value="C:membrane"/>
    <property type="evidence" value="ECO:0007669"/>
    <property type="project" value="UniProtKB-SubCell"/>
</dbReference>
<organism evidence="8 9">
    <name type="scientific">Stephanodiscus triporus</name>
    <dbReference type="NCBI Taxonomy" id="2934178"/>
    <lineage>
        <taxon>Eukaryota</taxon>
        <taxon>Sar</taxon>
        <taxon>Stramenopiles</taxon>
        <taxon>Ochrophyta</taxon>
        <taxon>Bacillariophyta</taxon>
        <taxon>Coscinodiscophyceae</taxon>
        <taxon>Thalassiosirophycidae</taxon>
        <taxon>Stephanodiscales</taxon>
        <taxon>Stephanodiscaceae</taxon>
        <taxon>Stephanodiscus</taxon>
    </lineage>
</organism>
<keyword evidence="3" id="KW-0812">Transmembrane</keyword>
<evidence type="ECO:0000256" key="5">
    <source>
        <dbReference type="ARBA" id="ARBA00023136"/>
    </source>
</evidence>
<dbReference type="EMBL" id="JALLAZ020001590">
    <property type="protein sequence ID" value="KAL3771968.1"/>
    <property type="molecule type" value="Genomic_DNA"/>
</dbReference>
<protein>
    <submittedName>
        <fullName evidence="8">Uncharacterized protein</fullName>
    </submittedName>
</protein>
<reference evidence="8 9" key="1">
    <citation type="submission" date="2024-10" db="EMBL/GenBank/DDBJ databases">
        <title>Updated reference genomes for cyclostephanoid diatoms.</title>
        <authorList>
            <person name="Roberts W.R."/>
            <person name="Alverson A.J."/>
        </authorList>
    </citation>
    <scope>NUCLEOTIDE SEQUENCE [LARGE SCALE GENOMIC DNA]</scope>
    <source>
        <strain evidence="8 9">AJA276-08</strain>
    </source>
</reference>
<accession>A0ABD3N9E6</accession>
<evidence type="ECO:0000256" key="7">
    <source>
        <dbReference type="SAM" id="MobiDB-lite"/>
    </source>
</evidence>
<sequence>MAFHQTCRRLAFVPAGGAAAAATTSFLIRRYTSSTTNQKINHAATQRLTEIARRQNPKPYASHRSLSSSCPKEVPKEAGGASGTVEGSNGFVQWYEAHLHSRPVTTKAITGSILWGLGDTAAQVVPACFAKDGVDDPTTGATTEKEFAYDFPRTAKAVFYGFAIHAPLSHVHFNFLEWMTVRAGLQGLTITVFKTVMEQFVYWSWFSNCLYHGAMGMMNGMNMTQIYDRIADVLMPTQYAQWSFWIPVQLLNFQFVPVRHQLNVVLLTSVVWTALLSAWYPPEEKKEEDEEK</sequence>
<evidence type="ECO:0000256" key="3">
    <source>
        <dbReference type="ARBA" id="ARBA00022692"/>
    </source>
</evidence>
<evidence type="ECO:0000313" key="9">
    <source>
        <dbReference type="Proteomes" id="UP001530315"/>
    </source>
</evidence>
<dbReference type="Pfam" id="PF04117">
    <property type="entry name" value="Mpv17_PMP22"/>
    <property type="match status" value="1"/>
</dbReference>
<feature type="region of interest" description="Disordered" evidence="7">
    <location>
        <begin position="52"/>
        <end position="83"/>
    </location>
</feature>
<dbReference type="PANTHER" id="PTHR11266">
    <property type="entry name" value="PEROXISOMAL MEMBRANE PROTEIN 2, PXMP2 MPV17"/>
    <property type="match status" value="1"/>
</dbReference>
<gene>
    <name evidence="8" type="ORF">ACHAW5_005061</name>
</gene>
<evidence type="ECO:0000256" key="2">
    <source>
        <dbReference type="ARBA" id="ARBA00006824"/>
    </source>
</evidence>
<proteinExistence type="inferred from homology"/>
<evidence type="ECO:0000256" key="6">
    <source>
        <dbReference type="RuleBase" id="RU363053"/>
    </source>
</evidence>
<evidence type="ECO:0000256" key="4">
    <source>
        <dbReference type="ARBA" id="ARBA00022989"/>
    </source>
</evidence>
<dbReference type="Proteomes" id="UP001530315">
    <property type="component" value="Unassembled WGS sequence"/>
</dbReference>
<comment type="caution">
    <text evidence="8">The sequence shown here is derived from an EMBL/GenBank/DDBJ whole genome shotgun (WGS) entry which is preliminary data.</text>
</comment>
<dbReference type="InterPro" id="IPR007248">
    <property type="entry name" value="Mpv17_PMP22"/>
</dbReference>
<keyword evidence="9" id="KW-1185">Reference proteome</keyword>
<comment type="similarity">
    <text evidence="2 6">Belongs to the peroxisomal membrane protein PXMP2/4 family.</text>
</comment>
<dbReference type="PANTHER" id="PTHR11266:SF104">
    <property type="entry name" value="MPV17-LIKE PROTEIN"/>
    <property type="match status" value="1"/>
</dbReference>
<comment type="subcellular location">
    <subcellularLocation>
        <location evidence="1">Membrane</location>
        <topology evidence="1">Multi-pass membrane protein</topology>
    </subcellularLocation>
</comment>
<evidence type="ECO:0000256" key="1">
    <source>
        <dbReference type="ARBA" id="ARBA00004141"/>
    </source>
</evidence>
<keyword evidence="4" id="KW-1133">Transmembrane helix</keyword>
<dbReference type="AlphaFoldDB" id="A0ABD3N9E6"/>
<keyword evidence="5" id="KW-0472">Membrane</keyword>
<evidence type="ECO:0000313" key="8">
    <source>
        <dbReference type="EMBL" id="KAL3771968.1"/>
    </source>
</evidence>
<name>A0ABD3N9E6_9STRA</name>